<dbReference type="PANTHER" id="PTHR47969:SF33">
    <property type="entry name" value="KINESIN-LIKE PROTEIN"/>
    <property type="match status" value="1"/>
</dbReference>
<dbReference type="PANTHER" id="PTHR47969">
    <property type="entry name" value="CHROMOSOME-ASSOCIATED KINESIN KIF4A-RELATED"/>
    <property type="match status" value="1"/>
</dbReference>
<dbReference type="OrthoDB" id="3176171at2759"/>
<dbReference type="PRINTS" id="PR00380">
    <property type="entry name" value="KINESINHEAVY"/>
</dbReference>
<dbReference type="SUPFAM" id="SSF52540">
    <property type="entry name" value="P-loop containing nucleoside triphosphate hydrolases"/>
    <property type="match status" value="1"/>
</dbReference>
<dbReference type="InterPro" id="IPR001752">
    <property type="entry name" value="Kinesin_motor_dom"/>
</dbReference>
<dbReference type="GO" id="GO:0005524">
    <property type="term" value="F:ATP binding"/>
    <property type="evidence" value="ECO:0007669"/>
    <property type="project" value="UniProtKB-UniRule"/>
</dbReference>
<evidence type="ECO:0000256" key="3">
    <source>
        <dbReference type="PROSITE-ProRule" id="PRU00283"/>
    </source>
</evidence>
<feature type="compositionally biased region" description="Polar residues" evidence="5">
    <location>
        <begin position="393"/>
        <end position="441"/>
    </location>
</feature>
<reference evidence="7 8" key="1">
    <citation type="journal article" date="2014" name="Genome Biol. Evol.">
        <title>The secreted proteins of Achlya hypogyna and Thraustotheca clavata identify the ancestral oomycete secretome and reveal gene acquisitions by horizontal gene transfer.</title>
        <authorList>
            <person name="Misner I."/>
            <person name="Blouin N."/>
            <person name="Leonard G."/>
            <person name="Richards T.A."/>
            <person name="Lane C.E."/>
        </authorList>
    </citation>
    <scope>NUCLEOTIDE SEQUENCE [LARGE SCALE GENOMIC DNA]</scope>
    <source>
        <strain evidence="7 8">ATCC 48635</strain>
    </source>
</reference>
<keyword evidence="1 3" id="KW-0547">Nucleotide-binding</keyword>
<evidence type="ECO:0000256" key="5">
    <source>
        <dbReference type="SAM" id="MobiDB-lite"/>
    </source>
</evidence>
<dbReference type="GO" id="GO:0051231">
    <property type="term" value="P:spindle elongation"/>
    <property type="evidence" value="ECO:0007669"/>
    <property type="project" value="TreeGrafter"/>
</dbReference>
<feature type="region of interest" description="Disordered" evidence="5">
    <location>
        <begin position="366"/>
        <end position="447"/>
    </location>
</feature>
<dbReference type="GO" id="GO:0007052">
    <property type="term" value="P:mitotic spindle organization"/>
    <property type="evidence" value="ECO:0007669"/>
    <property type="project" value="TreeGrafter"/>
</dbReference>
<evidence type="ECO:0000313" key="8">
    <source>
        <dbReference type="Proteomes" id="UP000243579"/>
    </source>
</evidence>
<dbReference type="EMBL" id="JNBR01002830">
    <property type="protein sequence ID" value="OQR81160.1"/>
    <property type="molecule type" value="Genomic_DNA"/>
</dbReference>
<evidence type="ECO:0000256" key="1">
    <source>
        <dbReference type="ARBA" id="ARBA00022741"/>
    </source>
</evidence>
<keyword evidence="3 4" id="KW-0505">Motor protein</keyword>
<dbReference type="GO" id="GO:0005874">
    <property type="term" value="C:microtubule"/>
    <property type="evidence" value="ECO:0007669"/>
    <property type="project" value="UniProtKB-KW"/>
</dbReference>
<organism evidence="7 8">
    <name type="scientific">Achlya hypogyna</name>
    <name type="common">Oomycete</name>
    <name type="synonym">Protoachlya hypogyna</name>
    <dbReference type="NCBI Taxonomy" id="1202772"/>
    <lineage>
        <taxon>Eukaryota</taxon>
        <taxon>Sar</taxon>
        <taxon>Stramenopiles</taxon>
        <taxon>Oomycota</taxon>
        <taxon>Saprolegniomycetes</taxon>
        <taxon>Saprolegniales</taxon>
        <taxon>Achlyaceae</taxon>
        <taxon>Achlya</taxon>
    </lineage>
</organism>
<evidence type="ECO:0000313" key="7">
    <source>
        <dbReference type="EMBL" id="OQR81160.1"/>
    </source>
</evidence>
<dbReference type="InterPro" id="IPR027417">
    <property type="entry name" value="P-loop_NTPase"/>
</dbReference>
<dbReference type="GO" id="GO:0005875">
    <property type="term" value="C:microtubule associated complex"/>
    <property type="evidence" value="ECO:0007669"/>
    <property type="project" value="TreeGrafter"/>
</dbReference>
<dbReference type="Pfam" id="PF00225">
    <property type="entry name" value="Kinesin"/>
    <property type="match status" value="1"/>
</dbReference>
<dbReference type="InterPro" id="IPR036961">
    <property type="entry name" value="Kinesin_motor_dom_sf"/>
</dbReference>
<dbReference type="GO" id="GO:0007018">
    <property type="term" value="P:microtubule-based movement"/>
    <property type="evidence" value="ECO:0007669"/>
    <property type="project" value="InterPro"/>
</dbReference>
<dbReference type="Proteomes" id="UP000243579">
    <property type="component" value="Unassembled WGS sequence"/>
</dbReference>
<comment type="caution">
    <text evidence="7">The sequence shown here is derived from an EMBL/GenBank/DDBJ whole genome shotgun (WGS) entry which is preliminary data.</text>
</comment>
<dbReference type="AlphaFoldDB" id="A0A1V9Y612"/>
<evidence type="ECO:0000256" key="4">
    <source>
        <dbReference type="RuleBase" id="RU000394"/>
    </source>
</evidence>
<dbReference type="GO" id="GO:0003777">
    <property type="term" value="F:microtubule motor activity"/>
    <property type="evidence" value="ECO:0007669"/>
    <property type="project" value="InterPro"/>
</dbReference>
<dbReference type="STRING" id="1202772.A0A1V9Y612"/>
<accession>A0A1V9Y612</accession>
<evidence type="ECO:0000259" key="6">
    <source>
        <dbReference type="PROSITE" id="PS50067"/>
    </source>
</evidence>
<keyword evidence="2 3" id="KW-0067">ATP-binding</keyword>
<dbReference type="PROSITE" id="PS00411">
    <property type="entry name" value="KINESIN_MOTOR_1"/>
    <property type="match status" value="1"/>
</dbReference>
<name>A0A1V9Y612_ACHHY</name>
<feature type="binding site" evidence="3">
    <location>
        <begin position="74"/>
        <end position="81"/>
    </location>
    <ligand>
        <name>ATP</name>
        <dbReference type="ChEBI" id="CHEBI:30616"/>
    </ligand>
</feature>
<sequence>MPSERIRVAIRVRPAAPSAIAWSDGRVCIANTSFRCDTFLDETMDQDAAYAASGMAQLVESVVDGYSSTIFAYGQTGAGKSHTIFGPERNLGPATNLHGSQEGFLPRSVAVLMEAIERQSLETRCSVRMTVVEIYNDTVHDLVQPSGPLAVRWSKDTGFFLEDATVVECSSYDDIMHAVLAAAANRVHSSHHLNDRSNRSHCLVTIYVDSQAIAGGERKYGKLTIVDLAGSERAHDTGAVGTQLKESGYINKSLYCLSQVILALNSPRKDTFVPFRDSKLTMLLIDSLGGRSRTLMLACVNASPQFARESIRTLEFAMGVARIRNEPTVALSPQDKLVRDLRAEIKQLKHENEYLRSLSCLSRGQSMPALPFDGPSDNQVDDGRQDGIRPRSHTITETSSAKLVATTTPTITKGHTVPTSAAVQQPRSNQSRPRMGRSSSKPLLPVALPILLRNEPVTSSERPRKSTRASLPLLARDARLDPVTTTAAAWDDERAADLFAQLCQL</sequence>
<dbReference type="InterPro" id="IPR019821">
    <property type="entry name" value="Kinesin_motor_CS"/>
</dbReference>
<dbReference type="InterPro" id="IPR027640">
    <property type="entry name" value="Kinesin-like_fam"/>
</dbReference>
<evidence type="ECO:0000256" key="2">
    <source>
        <dbReference type="ARBA" id="ARBA00022840"/>
    </source>
</evidence>
<feature type="domain" description="Kinesin motor" evidence="6">
    <location>
        <begin position="5"/>
        <end position="323"/>
    </location>
</feature>
<proteinExistence type="inferred from homology"/>
<comment type="similarity">
    <text evidence="3 4">Belongs to the TRAFAC class myosin-kinesin ATPase superfamily. Kinesin family.</text>
</comment>
<keyword evidence="8" id="KW-1185">Reference proteome</keyword>
<keyword evidence="4" id="KW-0493">Microtubule</keyword>
<dbReference type="GO" id="GO:0008017">
    <property type="term" value="F:microtubule binding"/>
    <property type="evidence" value="ECO:0007669"/>
    <property type="project" value="InterPro"/>
</dbReference>
<dbReference type="SMART" id="SM00129">
    <property type="entry name" value="KISc"/>
    <property type="match status" value="1"/>
</dbReference>
<dbReference type="PROSITE" id="PS50067">
    <property type="entry name" value="KINESIN_MOTOR_2"/>
    <property type="match status" value="1"/>
</dbReference>
<protein>
    <recommendedName>
        <fullName evidence="4">Kinesin-like protein</fullName>
    </recommendedName>
</protein>
<dbReference type="Gene3D" id="3.40.850.10">
    <property type="entry name" value="Kinesin motor domain"/>
    <property type="match status" value="1"/>
</dbReference>
<gene>
    <name evidence="7" type="ORF">ACHHYP_16704</name>
</gene>
<dbReference type="CDD" id="cd00106">
    <property type="entry name" value="KISc"/>
    <property type="match status" value="1"/>
</dbReference>